<accession>A0ABN9UDF8</accession>
<name>A0ABN9UDF8_9DINO</name>
<evidence type="ECO:0000313" key="2">
    <source>
        <dbReference type="Proteomes" id="UP001189429"/>
    </source>
</evidence>
<comment type="caution">
    <text evidence="1">The sequence shown here is derived from an EMBL/GenBank/DDBJ whole genome shotgun (WGS) entry which is preliminary data.</text>
</comment>
<dbReference type="Proteomes" id="UP001189429">
    <property type="component" value="Unassembled WGS sequence"/>
</dbReference>
<gene>
    <name evidence="1" type="ORF">PCOR1329_LOCUS47588</name>
</gene>
<proteinExistence type="predicted"/>
<sequence length="51" mass="5687">MLAELERVTPNFALDGSTCDAAFGKIVAEKATEFELQTPEERQLWSTQNSL</sequence>
<evidence type="ECO:0000313" key="1">
    <source>
        <dbReference type="EMBL" id="CAK0857478.1"/>
    </source>
</evidence>
<keyword evidence="2" id="KW-1185">Reference proteome</keyword>
<feature type="non-terminal residue" evidence="1">
    <location>
        <position position="51"/>
    </location>
</feature>
<dbReference type="EMBL" id="CAUYUJ010015733">
    <property type="protein sequence ID" value="CAK0857478.1"/>
    <property type="molecule type" value="Genomic_DNA"/>
</dbReference>
<organism evidence="1 2">
    <name type="scientific">Prorocentrum cordatum</name>
    <dbReference type="NCBI Taxonomy" id="2364126"/>
    <lineage>
        <taxon>Eukaryota</taxon>
        <taxon>Sar</taxon>
        <taxon>Alveolata</taxon>
        <taxon>Dinophyceae</taxon>
        <taxon>Prorocentrales</taxon>
        <taxon>Prorocentraceae</taxon>
        <taxon>Prorocentrum</taxon>
    </lineage>
</organism>
<protein>
    <submittedName>
        <fullName evidence="1">Uncharacterized protein</fullName>
    </submittedName>
</protein>
<reference evidence="1" key="1">
    <citation type="submission" date="2023-10" db="EMBL/GenBank/DDBJ databases">
        <authorList>
            <person name="Chen Y."/>
            <person name="Shah S."/>
            <person name="Dougan E. K."/>
            <person name="Thang M."/>
            <person name="Chan C."/>
        </authorList>
    </citation>
    <scope>NUCLEOTIDE SEQUENCE [LARGE SCALE GENOMIC DNA]</scope>
</reference>